<name>A0AAD3SPD9_NEPGR</name>
<reference evidence="2" key="1">
    <citation type="submission" date="2023-05" db="EMBL/GenBank/DDBJ databases">
        <title>Nepenthes gracilis genome sequencing.</title>
        <authorList>
            <person name="Fukushima K."/>
        </authorList>
    </citation>
    <scope>NUCLEOTIDE SEQUENCE</scope>
    <source>
        <strain evidence="2">SING2019-196</strain>
    </source>
</reference>
<feature type="compositionally biased region" description="Polar residues" evidence="1">
    <location>
        <begin position="94"/>
        <end position="110"/>
    </location>
</feature>
<dbReference type="EMBL" id="BSYO01000015">
    <property type="protein sequence ID" value="GMH15575.1"/>
    <property type="molecule type" value="Genomic_DNA"/>
</dbReference>
<evidence type="ECO:0000313" key="3">
    <source>
        <dbReference type="Proteomes" id="UP001279734"/>
    </source>
</evidence>
<gene>
    <name evidence="2" type="ORF">Nepgr_017416</name>
</gene>
<evidence type="ECO:0000313" key="2">
    <source>
        <dbReference type="EMBL" id="GMH15575.1"/>
    </source>
</evidence>
<dbReference type="AlphaFoldDB" id="A0AAD3SPD9"/>
<feature type="compositionally biased region" description="Polar residues" evidence="1">
    <location>
        <begin position="7"/>
        <end position="20"/>
    </location>
</feature>
<sequence length="168" mass="17679">MDPGYLASTSRTSQANSDGSTRVAVREYLQGRRADKKRSSARLITADSAPSSQLSSSKTAADKKLPSIAATGIGNIYQSGQNAQSSQTSTSNSKICSQLPANSSSITTNEPHTTIGEYWPSENYICHVGRPAKANLATSANIQTGKIRGEDPIRRMGGAGILSAMNLT</sequence>
<feature type="region of interest" description="Disordered" evidence="1">
    <location>
        <begin position="79"/>
        <end position="110"/>
    </location>
</feature>
<keyword evidence="3" id="KW-1185">Reference proteome</keyword>
<accession>A0AAD3SPD9</accession>
<dbReference type="Proteomes" id="UP001279734">
    <property type="component" value="Unassembled WGS sequence"/>
</dbReference>
<comment type="caution">
    <text evidence="2">The sequence shown here is derived from an EMBL/GenBank/DDBJ whole genome shotgun (WGS) entry which is preliminary data.</text>
</comment>
<protein>
    <submittedName>
        <fullName evidence="2">Uncharacterized protein</fullName>
    </submittedName>
</protein>
<proteinExistence type="predicted"/>
<evidence type="ECO:0000256" key="1">
    <source>
        <dbReference type="SAM" id="MobiDB-lite"/>
    </source>
</evidence>
<feature type="compositionally biased region" description="Low complexity" evidence="1">
    <location>
        <begin position="79"/>
        <end position="93"/>
    </location>
</feature>
<organism evidence="2 3">
    <name type="scientific">Nepenthes gracilis</name>
    <name type="common">Slender pitcher plant</name>
    <dbReference type="NCBI Taxonomy" id="150966"/>
    <lineage>
        <taxon>Eukaryota</taxon>
        <taxon>Viridiplantae</taxon>
        <taxon>Streptophyta</taxon>
        <taxon>Embryophyta</taxon>
        <taxon>Tracheophyta</taxon>
        <taxon>Spermatophyta</taxon>
        <taxon>Magnoliopsida</taxon>
        <taxon>eudicotyledons</taxon>
        <taxon>Gunneridae</taxon>
        <taxon>Pentapetalae</taxon>
        <taxon>Caryophyllales</taxon>
        <taxon>Nepenthaceae</taxon>
        <taxon>Nepenthes</taxon>
    </lineage>
</organism>
<feature type="compositionally biased region" description="Low complexity" evidence="1">
    <location>
        <begin position="46"/>
        <end position="59"/>
    </location>
</feature>
<feature type="region of interest" description="Disordered" evidence="1">
    <location>
        <begin position="1"/>
        <end position="63"/>
    </location>
</feature>